<organism evidence="1">
    <name type="scientific">Aphanomyces stellatus</name>
    <dbReference type="NCBI Taxonomy" id="120398"/>
    <lineage>
        <taxon>Eukaryota</taxon>
        <taxon>Sar</taxon>
        <taxon>Stramenopiles</taxon>
        <taxon>Oomycota</taxon>
        <taxon>Saprolegniomycetes</taxon>
        <taxon>Saprolegniales</taxon>
        <taxon>Verrucalvaceae</taxon>
        <taxon>Aphanomyces</taxon>
    </lineage>
</organism>
<comment type="caution">
    <text evidence="1">The sequence shown here is derived from an EMBL/GenBank/DDBJ whole genome shotgun (WGS) entry which is preliminary data.</text>
</comment>
<accession>A0A6A4XW04</accession>
<evidence type="ECO:0000313" key="1">
    <source>
        <dbReference type="EMBL" id="KAF0686650.1"/>
    </source>
</evidence>
<sequence length="361" mass="38771">PGLGEITALIDRPYSLDDSWRVIAVSKLVAESVPATTALCRHLVQLAMAPRDDANRRDMAHTVLRIREAAPATQPVRPSEWQLHVFDDMAPTAADQHDLVSYRHHRHATRLDRLVGVWGSPLAAAGLPVNYDRPDETWTTIATHFPAADYAFYAPRHAPHAPFNGPIEWWQLHSCVDFVCGGSQPGFATVPELLMHILQQPASASSSASSSVVSGEDSNDDGGGAPAIETALFVLPTTASLTYQLAWDTDYVAFAWDVRPPHRTFHFVASVACLTHGSDDIDDDGNQTGGGADVDELDETAAVGPVKKFVALVERLRTLGAPIAAAEFFAVVSHIKRQMEATAAAATARGSATDATPLSTT</sequence>
<dbReference type="EMBL" id="VJMH01006979">
    <property type="protein sequence ID" value="KAF0686650.1"/>
    <property type="molecule type" value="Genomic_DNA"/>
</dbReference>
<protein>
    <submittedName>
        <fullName evidence="1">Uncharacterized protein</fullName>
    </submittedName>
</protein>
<dbReference type="AlphaFoldDB" id="A0A6A4XW04"/>
<name>A0A6A4XW04_9STRA</name>
<dbReference type="OrthoDB" id="2742418at2759"/>
<proteinExistence type="predicted"/>
<gene>
    <name evidence="1" type="ORF">As57867_021423</name>
</gene>
<feature type="non-terminal residue" evidence="1">
    <location>
        <position position="1"/>
    </location>
</feature>
<reference evidence="1" key="1">
    <citation type="submission" date="2019-06" db="EMBL/GenBank/DDBJ databases">
        <title>Genomics analysis of Aphanomyces spp. identifies a new class of oomycete effector associated with host adaptation.</title>
        <authorList>
            <person name="Gaulin E."/>
        </authorList>
    </citation>
    <scope>NUCLEOTIDE SEQUENCE</scope>
    <source>
        <strain evidence="1">CBS 578.67</strain>
    </source>
</reference>